<dbReference type="GO" id="GO:0009055">
    <property type="term" value="F:electron transfer activity"/>
    <property type="evidence" value="ECO:0007669"/>
    <property type="project" value="UniProtKB-UniRule"/>
</dbReference>
<proteinExistence type="predicted"/>
<evidence type="ECO:0000256" key="6">
    <source>
        <dbReference type="RuleBase" id="RU368020"/>
    </source>
</evidence>
<keyword evidence="3 6" id="KW-0249">Electron transport</keyword>
<dbReference type="EMBL" id="AMFJ01000054">
    <property type="protein sequence ID" value="EKE30034.1"/>
    <property type="molecule type" value="Genomic_DNA"/>
</dbReference>
<name>K2GHV4_9BACT</name>
<evidence type="ECO:0000256" key="1">
    <source>
        <dbReference type="ARBA" id="ARBA00022448"/>
    </source>
</evidence>
<keyword evidence="4 6" id="KW-0408">Iron</keyword>
<keyword evidence="5 6" id="KW-0411">Iron-sulfur</keyword>
<dbReference type="InterPro" id="IPR017896">
    <property type="entry name" value="4Fe4S_Fe-S-bd"/>
</dbReference>
<keyword evidence="2 6" id="KW-0479">Metal-binding</keyword>
<dbReference type="PROSITE" id="PS00198">
    <property type="entry name" value="4FE4S_FER_1"/>
    <property type="match status" value="1"/>
</dbReference>
<feature type="domain" description="4Fe-4S ferredoxin-type" evidence="7">
    <location>
        <begin position="13"/>
        <end position="40"/>
    </location>
</feature>
<dbReference type="SUPFAM" id="SSF54862">
    <property type="entry name" value="4Fe-4S ferredoxins"/>
    <property type="match status" value="1"/>
</dbReference>
<protein>
    <recommendedName>
        <fullName evidence="6">Ferredoxin</fullName>
    </recommendedName>
</protein>
<evidence type="ECO:0000259" key="7">
    <source>
        <dbReference type="PROSITE" id="PS51379"/>
    </source>
</evidence>
<dbReference type="GO" id="GO:0051536">
    <property type="term" value="F:iron-sulfur cluster binding"/>
    <property type="evidence" value="ECO:0007669"/>
    <property type="project" value="UniProtKB-KW"/>
</dbReference>
<reference evidence="8" key="1">
    <citation type="journal article" date="2012" name="Science">
        <title>Fermentation, hydrogen, and sulfur metabolism in multiple uncultivated bacterial phyla.</title>
        <authorList>
            <person name="Wrighton K.C."/>
            <person name="Thomas B.C."/>
            <person name="Sharon I."/>
            <person name="Miller C.S."/>
            <person name="Castelle C.J."/>
            <person name="VerBerkmoes N.C."/>
            <person name="Wilkins M.J."/>
            <person name="Hettich R.L."/>
            <person name="Lipton M.S."/>
            <person name="Williams K.H."/>
            <person name="Long P.E."/>
            <person name="Banfield J.F."/>
        </authorList>
    </citation>
    <scope>NUCLEOTIDE SEQUENCE [LARGE SCALE GENOMIC DNA]</scope>
</reference>
<evidence type="ECO:0000313" key="8">
    <source>
        <dbReference type="EMBL" id="EKE30034.1"/>
    </source>
</evidence>
<keyword evidence="1 6" id="KW-0813">Transport</keyword>
<evidence type="ECO:0000256" key="5">
    <source>
        <dbReference type="ARBA" id="ARBA00023014"/>
    </source>
</evidence>
<sequence length="73" mass="8177">MGKVEIKAKSPTRRPQVNERCIGCWACIAICPDVFDFTDEGYAKALRLDDYEGKWVDDAISACPVDAIKWIAI</sequence>
<dbReference type="InterPro" id="IPR001080">
    <property type="entry name" value="3Fe4S_ferredoxin"/>
</dbReference>
<accession>K2GHV4</accession>
<dbReference type="PANTHER" id="PTHR36923">
    <property type="entry name" value="FERREDOXIN"/>
    <property type="match status" value="1"/>
</dbReference>
<dbReference type="PROSITE" id="PS51379">
    <property type="entry name" value="4FE4S_FER_2"/>
    <property type="match status" value="1"/>
</dbReference>
<dbReference type="AlphaFoldDB" id="K2GHV4"/>
<dbReference type="InterPro" id="IPR051269">
    <property type="entry name" value="Fe-S_cluster_ET"/>
</dbReference>
<evidence type="ECO:0000256" key="4">
    <source>
        <dbReference type="ARBA" id="ARBA00023004"/>
    </source>
</evidence>
<dbReference type="Gene3D" id="3.30.70.20">
    <property type="match status" value="1"/>
</dbReference>
<dbReference type="GO" id="GO:0005506">
    <property type="term" value="F:iron ion binding"/>
    <property type="evidence" value="ECO:0007669"/>
    <property type="project" value="UniProtKB-UniRule"/>
</dbReference>
<comment type="function">
    <text evidence="6">Ferredoxins are iron-sulfur proteins that transfer electrons in a wide variety of metabolic reactions.</text>
</comment>
<dbReference type="PRINTS" id="PR00352">
    <property type="entry name" value="3FE4SFRDOXIN"/>
</dbReference>
<dbReference type="Pfam" id="PF13370">
    <property type="entry name" value="Fer4_13"/>
    <property type="match status" value="1"/>
</dbReference>
<organism evidence="8">
    <name type="scientific">uncultured bacterium</name>
    <name type="common">gcode 4</name>
    <dbReference type="NCBI Taxonomy" id="1234023"/>
    <lineage>
        <taxon>Bacteria</taxon>
        <taxon>environmental samples</taxon>
    </lineage>
</organism>
<evidence type="ECO:0000256" key="3">
    <source>
        <dbReference type="ARBA" id="ARBA00022982"/>
    </source>
</evidence>
<evidence type="ECO:0000256" key="2">
    <source>
        <dbReference type="ARBA" id="ARBA00022723"/>
    </source>
</evidence>
<dbReference type="PANTHER" id="PTHR36923:SF3">
    <property type="entry name" value="FERREDOXIN"/>
    <property type="match status" value="1"/>
</dbReference>
<comment type="caution">
    <text evidence="8">The sequence shown here is derived from an EMBL/GenBank/DDBJ whole genome shotgun (WGS) entry which is preliminary data.</text>
</comment>
<gene>
    <name evidence="8" type="ORF">ACD_2C00054G0003</name>
</gene>
<dbReference type="InterPro" id="IPR017900">
    <property type="entry name" value="4Fe4S_Fe_S_CS"/>
</dbReference>